<reference evidence="10 11" key="1">
    <citation type="journal article" date="2019" name="Nat. Microbiol.">
        <title>Wide diversity of methane and short-chain alkane metabolisms in uncultured archaea.</title>
        <authorList>
            <person name="Borrel G."/>
            <person name="Adam P.S."/>
            <person name="McKay L.J."/>
            <person name="Chen L.X."/>
            <person name="Sierra-Garcia I.N."/>
            <person name="Sieber C.M."/>
            <person name="Letourneur Q."/>
            <person name="Ghozlane A."/>
            <person name="Andersen G.L."/>
            <person name="Li W.J."/>
            <person name="Hallam S.J."/>
            <person name="Muyzer G."/>
            <person name="de Oliveira V.M."/>
            <person name="Inskeep W.P."/>
            <person name="Banfield J.F."/>
            <person name="Gribaldo S."/>
        </authorList>
    </citation>
    <scope>NUCLEOTIDE SEQUENCE [LARGE SCALE GENOMIC DNA]</scope>
    <source>
        <strain evidence="10">NM1a</strain>
    </source>
</reference>
<accession>A0A520KTL1</accession>
<gene>
    <name evidence="6" type="primary">rpl11</name>
    <name evidence="10" type="ORF">EF806_00505</name>
</gene>
<keyword evidence="2 6" id="KW-0699">rRNA-binding</keyword>
<keyword evidence="3 6" id="KW-0694">RNA-binding</keyword>
<proteinExistence type="inferred from homology"/>
<dbReference type="InterPro" id="IPR036769">
    <property type="entry name" value="Ribosomal_uL11_C_sf"/>
</dbReference>
<dbReference type="Pfam" id="PF03946">
    <property type="entry name" value="Ribosomal_L11_N"/>
    <property type="match status" value="1"/>
</dbReference>
<dbReference type="EMBL" id="RXIF01000002">
    <property type="protein sequence ID" value="RZN65408.1"/>
    <property type="molecule type" value="Genomic_DNA"/>
</dbReference>
<dbReference type="PANTHER" id="PTHR11661">
    <property type="entry name" value="60S RIBOSOMAL PROTEIN L12"/>
    <property type="match status" value="1"/>
</dbReference>
<dbReference type="Pfam" id="PF00298">
    <property type="entry name" value="Ribosomal_L11"/>
    <property type="match status" value="1"/>
</dbReference>
<keyword evidence="5 6" id="KW-0687">Ribonucleoprotein</keyword>
<evidence type="ECO:0000313" key="11">
    <source>
        <dbReference type="Proteomes" id="UP000317158"/>
    </source>
</evidence>
<dbReference type="InterPro" id="IPR020785">
    <property type="entry name" value="Ribosomal_uL11_CS"/>
</dbReference>
<comment type="similarity">
    <text evidence="1 6 7">Belongs to the universal ribosomal protein uL11 family.</text>
</comment>
<evidence type="ECO:0000259" key="8">
    <source>
        <dbReference type="Pfam" id="PF00298"/>
    </source>
</evidence>
<dbReference type="InterPro" id="IPR000911">
    <property type="entry name" value="Ribosomal_uL11"/>
</dbReference>
<evidence type="ECO:0000256" key="2">
    <source>
        <dbReference type="ARBA" id="ARBA00022730"/>
    </source>
</evidence>
<evidence type="ECO:0000256" key="5">
    <source>
        <dbReference type="ARBA" id="ARBA00023274"/>
    </source>
</evidence>
<protein>
    <recommendedName>
        <fullName evidence="6">Large ribosomal subunit protein uL11</fullName>
    </recommendedName>
</protein>
<comment type="function">
    <text evidence="6">Forms part of the ribosomal stalk which helps the ribosome interact with GTP-bound translation factors.</text>
</comment>
<dbReference type="GO" id="GO:0015934">
    <property type="term" value="C:large ribosomal subunit"/>
    <property type="evidence" value="ECO:0007669"/>
    <property type="project" value="TreeGrafter"/>
</dbReference>
<keyword evidence="4 6" id="KW-0689">Ribosomal protein</keyword>
<evidence type="ECO:0000256" key="3">
    <source>
        <dbReference type="ARBA" id="ARBA00022884"/>
    </source>
</evidence>
<dbReference type="GO" id="GO:0006412">
    <property type="term" value="P:translation"/>
    <property type="evidence" value="ECO:0007669"/>
    <property type="project" value="UniProtKB-UniRule"/>
</dbReference>
<dbReference type="SUPFAM" id="SSF46906">
    <property type="entry name" value="Ribosomal protein L11, C-terminal domain"/>
    <property type="match status" value="1"/>
</dbReference>
<dbReference type="PROSITE" id="PS00359">
    <property type="entry name" value="RIBOSOMAL_L11"/>
    <property type="match status" value="1"/>
</dbReference>
<dbReference type="PANTHER" id="PTHR11661:SF1">
    <property type="entry name" value="LARGE RIBOSOMAL SUBUNIT PROTEIN UL11M"/>
    <property type="match status" value="1"/>
</dbReference>
<dbReference type="Gene3D" id="3.30.1550.10">
    <property type="entry name" value="Ribosomal protein L11/L12, N-terminal domain"/>
    <property type="match status" value="1"/>
</dbReference>
<dbReference type="InterPro" id="IPR020784">
    <property type="entry name" value="Ribosomal_uL11_N"/>
</dbReference>
<dbReference type="Gene3D" id="1.10.10.250">
    <property type="entry name" value="Ribosomal protein L11, C-terminal domain"/>
    <property type="match status" value="1"/>
</dbReference>
<dbReference type="AlphaFoldDB" id="A0A520KTL1"/>
<dbReference type="GO" id="GO:0003735">
    <property type="term" value="F:structural constituent of ribosome"/>
    <property type="evidence" value="ECO:0007669"/>
    <property type="project" value="InterPro"/>
</dbReference>
<comment type="caution">
    <text evidence="10">The sequence shown here is derived from an EMBL/GenBank/DDBJ whole genome shotgun (WGS) entry which is preliminary data.</text>
</comment>
<evidence type="ECO:0000313" key="10">
    <source>
        <dbReference type="EMBL" id="RZN65408.1"/>
    </source>
</evidence>
<feature type="domain" description="Large ribosomal subunit protein uL11 N-terminal" evidence="9">
    <location>
        <begin position="5"/>
        <end position="62"/>
    </location>
</feature>
<name>A0A520KTL1_METT2</name>
<dbReference type="NCBIfam" id="NF002232">
    <property type="entry name" value="PRK01143.1"/>
    <property type="match status" value="1"/>
</dbReference>
<organism evidence="10 11">
    <name type="scientific">Methanoliparum thermophilum</name>
    <dbReference type="NCBI Taxonomy" id="2491083"/>
    <lineage>
        <taxon>Archaea</taxon>
        <taxon>Methanobacteriati</taxon>
        <taxon>Methanobacteriota</taxon>
        <taxon>Candidatus Methanoliparia</taxon>
        <taxon>Candidatus Methanoliparales</taxon>
        <taxon>Candidatus Methanoliparaceae</taxon>
        <taxon>Candidatus Methanoliparum</taxon>
    </lineage>
</organism>
<dbReference type="CDD" id="cd00349">
    <property type="entry name" value="Ribosomal_L11"/>
    <property type="match status" value="1"/>
</dbReference>
<evidence type="ECO:0000256" key="6">
    <source>
        <dbReference type="HAMAP-Rule" id="MF_00736"/>
    </source>
</evidence>
<feature type="domain" description="Large ribosomal subunit protein uL11 C-terminal" evidence="8">
    <location>
        <begin position="68"/>
        <end position="135"/>
    </location>
</feature>
<dbReference type="InterPro" id="IPR020783">
    <property type="entry name" value="Ribosomal_uL11_C"/>
</dbReference>
<dbReference type="SMART" id="SM00649">
    <property type="entry name" value="RL11"/>
    <property type="match status" value="1"/>
</dbReference>
<sequence>MTDIVEFLVPGGKATAGPPVGPALGPLGVNIKQIVDEINKVTKEFEGMQIPVKVIIEDNKSFSIEIGSPPTAELIKKEVGLEKGSSQPGKEFVGNISLDNVKKIAKIKINSMLSHKLKDAVKEVIGTCQSVGVKVEDLPPKEMEKKIENGEYDRLFG</sequence>
<dbReference type="GO" id="GO:0070180">
    <property type="term" value="F:large ribosomal subunit rRNA binding"/>
    <property type="evidence" value="ECO:0007669"/>
    <property type="project" value="UniProtKB-UniRule"/>
</dbReference>
<dbReference type="HAMAP" id="MF_00736">
    <property type="entry name" value="Ribosomal_uL11"/>
    <property type="match status" value="1"/>
</dbReference>
<dbReference type="InterPro" id="IPR036796">
    <property type="entry name" value="Ribosomal_uL11_N_sf"/>
</dbReference>
<dbReference type="SUPFAM" id="SSF54747">
    <property type="entry name" value="Ribosomal L11/L12e N-terminal domain"/>
    <property type="match status" value="1"/>
</dbReference>
<dbReference type="Proteomes" id="UP000317158">
    <property type="component" value="Unassembled WGS sequence"/>
</dbReference>
<evidence type="ECO:0000259" key="9">
    <source>
        <dbReference type="Pfam" id="PF03946"/>
    </source>
</evidence>
<evidence type="ECO:0000256" key="7">
    <source>
        <dbReference type="RuleBase" id="RU003978"/>
    </source>
</evidence>
<comment type="subunit">
    <text evidence="6">Part of the ribosomal stalk of the 50S ribosomal subunit. Interacts with L10 and the large rRNA to form the base of the stalk. L10 forms an elongated spine to which L12 dimers bind in a sequential fashion forming a multimeric L10(L12)X complex.</text>
</comment>
<evidence type="ECO:0000256" key="1">
    <source>
        <dbReference type="ARBA" id="ARBA00010537"/>
    </source>
</evidence>
<evidence type="ECO:0000256" key="4">
    <source>
        <dbReference type="ARBA" id="ARBA00022980"/>
    </source>
</evidence>